<organism evidence="1 2">
    <name type="scientific">Pedobacter hiemivivus</name>
    <dbReference type="NCBI Taxonomy" id="2530454"/>
    <lineage>
        <taxon>Bacteria</taxon>
        <taxon>Pseudomonadati</taxon>
        <taxon>Bacteroidota</taxon>
        <taxon>Sphingobacteriia</taxon>
        <taxon>Sphingobacteriales</taxon>
        <taxon>Sphingobacteriaceae</taxon>
        <taxon>Pedobacter</taxon>
    </lineage>
</organism>
<name>A0A4R0N6P9_9SPHI</name>
<evidence type="ECO:0000313" key="1">
    <source>
        <dbReference type="EMBL" id="TCC95749.1"/>
    </source>
</evidence>
<dbReference type="EMBL" id="SJSM01000008">
    <property type="protein sequence ID" value="TCC95749.1"/>
    <property type="molecule type" value="Genomic_DNA"/>
</dbReference>
<keyword evidence="2" id="KW-1185">Reference proteome</keyword>
<gene>
    <name evidence="1" type="ORF">EZ444_14105</name>
</gene>
<dbReference type="OrthoDB" id="9770889at2"/>
<reference evidence="1 2" key="1">
    <citation type="submission" date="2019-02" db="EMBL/GenBank/DDBJ databases">
        <title>Pedobacter sp. RP-3-8 sp. nov., isolated from Arctic soil.</title>
        <authorList>
            <person name="Dahal R.H."/>
        </authorList>
    </citation>
    <scope>NUCLEOTIDE SEQUENCE [LARGE SCALE GENOMIC DNA]</scope>
    <source>
        <strain evidence="1 2">RP-3-8</strain>
    </source>
</reference>
<proteinExistence type="predicted"/>
<protein>
    <submittedName>
        <fullName evidence="1">Uncharacterized protein</fullName>
    </submittedName>
</protein>
<sequence>MTAIAVLLVNGLMAAPTKVTVRVKAKDAKFIGTGIGGASVLIKNNLTGQLLANGITTGSSGDTKLILQSSLVRGQRLTDEKTAKYEAIIDINEPTLVDIEVIAPLSRRGAAIKGSTQVWLIPGKDILGEGIIIDLPGLILDILSPTSHQAIQLSSLKQDVLEFKISLTMLCGCAITKGGVWNSDEFEVKAILKKDGIETGTYSLKKLHENNLFSGELKIKETGSYELVIYAFNPKDGNAGVDKIGFVIQ</sequence>
<dbReference type="AlphaFoldDB" id="A0A4R0N6P9"/>
<evidence type="ECO:0000313" key="2">
    <source>
        <dbReference type="Proteomes" id="UP000291117"/>
    </source>
</evidence>
<dbReference type="RefSeq" id="WP_131609937.1">
    <property type="nucleotide sequence ID" value="NZ_SJSM01000008.1"/>
</dbReference>
<accession>A0A4R0N6P9</accession>
<dbReference type="Proteomes" id="UP000291117">
    <property type="component" value="Unassembled WGS sequence"/>
</dbReference>
<comment type="caution">
    <text evidence="1">The sequence shown here is derived from an EMBL/GenBank/DDBJ whole genome shotgun (WGS) entry which is preliminary data.</text>
</comment>